<dbReference type="PROSITE" id="PS51375">
    <property type="entry name" value="PPR"/>
    <property type="match status" value="1"/>
</dbReference>
<evidence type="ECO:0000313" key="3">
    <source>
        <dbReference type="EMBL" id="CAE7476466.1"/>
    </source>
</evidence>
<name>A0A812SJ74_9DINO</name>
<evidence type="ECO:0000256" key="2">
    <source>
        <dbReference type="PROSITE-ProRule" id="PRU00708"/>
    </source>
</evidence>
<sequence length="284" mass="30524">MSQSLLQRSSVTYAASISGLGPRWQMALAFFADMDGESIQKDLVCYNAAINTCERRSCWQVAISLLERIPRADAISFGAVISACANGLAWPVALHLLFKTMAAASVATTAVTVGAAISACGNSFQWHLALQVLQRARSDKVKLDAVVYNASIAACETAWHMALEIFGRMPVAQLHPSIVTYNSIISACEQGRQWQACSMLLNDMRLAGLQSKEAFGSAILACAREQAWQTALSLCGAMSLQSVQKDADVCSSAMVACEAGGRFRVAAELLSDAAFLTQSELQWR</sequence>
<dbReference type="InterPro" id="IPR011990">
    <property type="entry name" value="TPR-like_helical_dom_sf"/>
</dbReference>
<dbReference type="Pfam" id="PF13812">
    <property type="entry name" value="PPR_3"/>
    <property type="match status" value="1"/>
</dbReference>
<evidence type="ECO:0000256" key="1">
    <source>
        <dbReference type="ARBA" id="ARBA00022737"/>
    </source>
</evidence>
<dbReference type="PANTHER" id="PTHR47447">
    <property type="entry name" value="OS03G0856100 PROTEIN"/>
    <property type="match status" value="1"/>
</dbReference>
<dbReference type="InterPro" id="IPR002885">
    <property type="entry name" value="PPR_rpt"/>
</dbReference>
<organism evidence="3 4">
    <name type="scientific">Symbiodinium natans</name>
    <dbReference type="NCBI Taxonomy" id="878477"/>
    <lineage>
        <taxon>Eukaryota</taxon>
        <taxon>Sar</taxon>
        <taxon>Alveolata</taxon>
        <taxon>Dinophyceae</taxon>
        <taxon>Suessiales</taxon>
        <taxon>Symbiodiniaceae</taxon>
        <taxon>Symbiodinium</taxon>
    </lineage>
</organism>
<dbReference type="Proteomes" id="UP000604046">
    <property type="component" value="Unassembled WGS sequence"/>
</dbReference>
<keyword evidence="4" id="KW-1185">Reference proteome</keyword>
<reference evidence="3" key="1">
    <citation type="submission" date="2021-02" db="EMBL/GenBank/DDBJ databases">
        <authorList>
            <person name="Dougan E. K."/>
            <person name="Rhodes N."/>
            <person name="Thang M."/>
            <person name="Chan C."/>
        </authorList>
    </citation>
    <scope>NUCLEOTIDE SEQUENCE</scope>
</reference>
<feature type="repeat" description="PPR" evidence="2">
    <location>
        <begin position="177"/>
        <end position="211"/>
    </location>
</feature>
<keyword evidence="1" id="KW-0677">Repeat</keyword>
<gene>
    <name evidence="3" type="primary">MRL1</name>
    <name evidence="3" type="ORF">SNAT2548_LOCUS26763</name>
</gene>
<protein>
    <submittedName>
        <fullName evidence="3">MRL1 protein</fullName>
    </submittedName>
</protein>
<dbReference type="Gene3D" id="1.25.40.10">
    <property type="entry name" value="Tetratricopeptide repeat domain"/>
    <property type="match status" value="2"/>
</dbReference>
<evidence type="ECO:0000313" key="4">
    <source>
        <dbReference type="Proteomes" id="UP000604046"/>
    </source>
</evidence>
<dbReference type="NCBIfam" id="TIGR00756">
    <property type="entry name" value="PPR"/>
    <property type="match status" value="1"/>
</dbReference>
<dbReference type="EMBL" id="CAJNDS010002442">
    <property type="protein sequence ID" value="CAE7476466.1"/>
    <property type="molecule type" value="Genomic_DNA"/>
</dbReference>
<accession>A0A812SJ74</accession>
<dbReference type="PANTHER" id="PTHR47447:SF17">
    <property type="entry name" value="OS12G0638900 PROTEIN"/>
    <property type="match status" value="1"/>
</dbReference>
<dbReference type="OrthoDB" id="185373at2759"/>
<dbReference type="AlphaFoldDB" id="A0A812SJ74"/>
<proteinExistence type="predicted"/>
<comment type="caution">
    <text evidence="3">The sequence shown here is derived from an EMBL/GenBank/DDBJ whole genome shotgun (WGS) entry which is preliminary data.</text>
</comment>